<reference evidence="2 3" key="1">
    <citation type="submission" date="2018-06" db="EMBL/GenBank/DDBJ databases">
        <title>Streptomyces reniochalinae sp. nov. and Streptomyces diacarnus sp. nov. from marine sponges.</title>
        <authorList>
            <person name="Li L."/>
        </authorList>
    </citation>
    <scope>NUCLEOTIDE SEQUENCE [LARGE SCALE GENOMIC DNA]</scope>
    <source>
        <strain evidence="2 3">LHW50302</strain>
    </source>
</reference>
<dbReference type="EMBL" id="QOIM01000042">
    <property type="protein sequence ID" value="RCG14746.1"/>
    <property type="molecule type" value="Genomic_DNA"/>
</dbReference>
<protein>
    <submittedName>
        <fullName evidence="2">Uncharacterized protein</fullName>
    </submittedName>
</protein>
<evidence type="ECO:0000256" key="1">
    <source>
        <dbReference type="SAM" id="Phobius"/>
    </source>
</evidence>
<comment type="caution">
    <text evidence="2">The sequence shown here is derived from an EMBL/GenBank/DDBJ whole genome shotgun (WGS) entry which is preliminary data.</text>
</comment>
<gene>
    <name evidence="2" type="ORF">DQ392_26985</name>
</gene>
<keyword evidence="1" id="KW-0812">Transmembrane</keyword>
<feature type="transmembrane region" description="Helical" evidence="1">
    <location>
        <begin position="139"/>
        <end position="159"/>
    </location>
</feature>
<feature type="transmembrane region" description="Helical" evidence="1">
    <location>
        <begin position="47"/>
        <end position="77"/>
    </location>
</feature>
<evidence type="ECO:0000313" key="3">
    <source>
        <dbReference type="Proteomes" id="UP000253507"/>
    </source>
</evidence>
<keyword evidence="1" id="KW-0472">Membrane</keyword>
<feature type="transmembrane region" description="Helical" evidence="1">
    <location>
        <begin position="98"/>
        <end position="119"/>
    </location>
</feature>
<proteinExistence type="predicted"/>
<dbReference type="Proteomes" id="UP000253507">
    <property type="component" value="Unassembled WGS sequence"/>
</dbReference>
<organism evidence="2 3">
    <name type="scientific">Streptomyces reniochalinae</name>
    <dbReference type="NCBI Taxonomy" id="2250578"/>
    <lineage>
        <taxon>Bacteria</taxon>
        <taxon>Bacillati</taxon>
        <taxon>Actinomycetota</taxon>
        <taxon>Actinomycetes</taxon>
        <taxon>Kitasatosporales</taxon>
        <taxon>Streptomycetaceae</taxon>
        <taxon>Streptomyces</taxon>
    </lineage>
</organism>
<accession>A0A367E9L4</accession>
<dbReference type="AlphaFoldDB" id="A0A367E9L4"/>
<evidence type="ECO:0000313" key="2">
    <source>
        <dbReference type="EMBL" id="RCG14746.1"/>
    </source>
</evidence>
<keyword evidence="3" id="KW-1185">Reference proteome</keyword>
<sequence length="163" mass="16732">MGQAAVLLPVGLLALVAALSGRAASALRLLRARAEPGGGPRPGTARLVVHAVLTALLGVLALMLVGLLVLFVARGVLYGFVDDGPYDTSWGGPSRAGAWLAHAAVSCPIAVAATALLYGLAGLHRRVTAPLRGERRGGWVLPTVWLGCLAGALFLVAFVRQLN</sequence>
<keyword evidence="1" id="KW-1133">Transmembrane helix</keyword>
<name>A0A367E9L4_9ACTN</name>